<sequence length="149" mass="15832">MFPTHVFPLDNPFLKYLGVEFVEMGEGAATLSLELQAHHMNGGQVTHGGVSMTMLDVVMALAGRTLNPQATGAVTVEMKTSFLQPGGQLGGHIIAKGKAFHRSATMCFCEAELWNGDKLVAKSLGTFKYMKSTPASRKAQSVSDSAADA</sequence>
<keyword evidence="2" id="KW-0378">Hydrolase</keyword>
<organism evidence="4 5">
    <name type="scientific">Glaciimonas immobilis</name>
    <dbReference type="NCBI Taxonomy" id="728004"/>
    <lineage>
        <taxon>Bacteria</taxon>
        <taxon>Pseudomonadati</taxon>
        <taxon>Pseudomonadota</taxon>
        <taxon>Betaproteobacteria</taxon>
        <taxon>Burkholderiales</taxon>
        <taxon>Oxalobacteraceae</taxon>
        <taxon>Glaciimonas</taxon>
    </lineage>
</organism>
<proteinExistence type="inferred from homology"/>
<gene>
    <name evidence="4" type="ORF">HNR39_000158</name>
</gene>
<dbReference type="InterPro" id="IPR029069">
    <property type="entry name" value="HotDog_dom_sf"/>
</dbReference>
<name>A0A840RN25_9BURK</name>
<keyword evidence="5" id="KW-1185">Reference proteome</keyword>
<dbReference type="RefSeq" id="WP_168052278.1">
    <property type="nucleotide sequence ID" value="NZ_JAAOZT010000002.1"/>
</dbReference>
<accession>A0A840RN25</accession>
<dbReference type="Gene3D" id="3.10.129.10">
    <property type="entry name" value="Hotdog Thioesterase"/>
    <property type="match status" value="1"/>
</dbReference>
<comment type="similarity">
    <text evidence="1">Belongs to the thioesterase PaaI family.</text>
</comment>
<dbReference type="InterPro" id="IPR003736">
    <property type="entry name" value="PAAI_dom"/>
</dbReference>
<evidence type="ECO:0000313" key="4">
    <source>
        <dbReference type="EMBL" id="MBB5198348.1"/>
    </source>
</evidence>
<dbReference type="EMBL" id="JACHHQ010000001">
    <property type="protein sequence ID" value="MBB5198348.1"/>
    <property type="molecule type" value="Genomic_DNA"/>
</dbReference>
<evidence type="ECO:0000313" key="5">
    <source>
        <dbReference type="Proteomes" id="UP000571084"/>
    </source>
</evidence>
<dbReference type="PANTHER" id="PTHR21660">
    <property type="entry name" value="THIOESTERASE SUPERFAMILY MEMBER-RELATED"/>
    <property type="match status" value="1"/>
</dbReference>
<dbReference type="CDD" id="cd03443">
    <property type="entry name" value="PaaI_thioesterase"/>
    <property type="match status" value="1"/>
</dbReference>
<dbReference type="InterPro" id="IPR006683">
    <property type="entry name" value="Thioestr_dom"/>
</dbReference>
<dbReference type="SUPFAM" id="SSF54637">
    <property type="entry name" value="Thioesterase/thiol ester dehydrase-isomerase"/>
    <property type="match status" value="1"/>
</dbReference>
<reference evidence="4 5" key="1">
    <citation type="submission" date="2020-08" db="EMBL/GenBank/DDBJ databases">
        <title>Genomic Encyclopedia of Type Strains, Phase IV (KMG-IV): sequencing the most valuable type-strain genomes for metagenomic binning, comparative biology and taxonomic classification.</title>
        <authorList>
            <person name="Goeker M."/>
        </authorList>
    </citation>
    <scope>NUCLEOTIDE SEQUENCE [LARGE SCALE GENOMIC DNA]</scope>
    <source>
        <strain evidence="4 5">DSM 23240</strain>
    </source>
</reference>
<dbReference type="NCBIfam" id="TIGR00369">
    <property type="entry name" value="unchar_dom_1"/>
    <property type="match status" value="1"/>
</dbReference>
<dbReference type="GO" id="GO:0047617">
    <property type="term" value="F:fatty acyl-CoA hydrolase activity"/>
    <property type="evidence" value="ECO:0007669"/>
    <property type="project" value="InterPro"/>
</dbReference>
<dbReference type="Proteomes" id="UP000571084">
    <property type="component" value="Unassembled WGS sequence"/>
</dbReference>
<dbReference type="InterPro" id="IPR039298">
    <property type="entry name" value="ACOT13"/>
</dbReference>
<dbReference type="PANTHER" id="PTHR21660:SF1">
    <property type="entry name" value="ACYL-COENZYME A THIOESTERASE 13"/>
    <property type="match status" value="1"/>
</dbReference>
<evidence type="ECO:0000256" key="2">
    <source>
        <dbReference type="ARBA" id="ARBA00022801"/>
    </source>
</evidence>
<evidence type="ECO:0000256" key="1">
    <source>
        <dbReference type="ARBA" id="ARBA00008324"/>
    </source>
</evidence>
<protein>
    <submittedName>
        <fullName evidence="4">Uncharacterized protein (TIGR00369 family)</fullName>
    </submittedName>
</protein>
<feature type="domain" description="Thioesterase" evidence="3">
    <location>
        <begin position="44"/>
        <end position="120"/>
    </location>
</feature>
<evidence type="ECO:0000259" key="3">
    <source>
        <dbReference type="Pfam" id="PF03061"/>
    </source>
</evidence>
<dbReference type="AlphaFoldDB" id="A0A840RN25"/>
<comment type="caution">
    <text evidence="4">The sequence shown here is derived from an EMBL/GenBank/DDBJ whole genome shotgun (WGS) entry which is preliminary data.</text>
</comment>
<dbReference type="Pfam" id="PF03061">
    <property type="entry name" value="4HBT"/>
    <property type="match status" value="1"/>
</dbReference>